<proteinExistence type="predicted"/>
<organism evidence="1 2">
    <name type="scientific">Penicillium rubens (strain ATCC 28089 / DSM 1075 / NRRL 1951 / Wisconsin 54-1255)</name>
    <name type="common">Penicillium chrysogenum</name>
    <dbReference type="NCBI Taxonomy" id="500485"/>
    <lineage>
        <taxon>Eukaryota</taxon>
        <taxon>Fungi</taxon>
        <taxon>Dikarya</taxon>
        <taxon>Ascomycota</taxon>
        <taxon>Pezizomycotina</taxon>
        <taxon>Eurotiomycetes</taxon>
        <taxon>Eurotiomycetidae</taxon>
        <taxon>Eurotiales</taxon>
        <taxon>Aspergillaceae</taxon>
        <taxon>Penicillium</taxon>
        <taxon>Penicillium chrysogenum species complex</taxon>
    </lineage>
</organism>
<sequence length="116" mass="12442">MLCVVAYEEQATPSWLVRVVGRGSGVGEATVLQMEVERLKVAIQATGGIGGQTRERGVSGAFRLDSLNWRLRENQDEASQNEGLIGRAALWLPLALFGPESLGRPQVGPVPELCGL</sequence>
<dbReference type="EMBL" id="AM920436">
    <property type="protein sequence ID" value="CAP95082.1"/>
    <property type="molecule type" value="Genomic_DNA"/>
</dbReference>
<reference evidence="1 2" key="1">
    <citation type="journal article" date="2008" name="Nat. Biotechnol.">
        <title>Genome sequencing and analysis of the filamentous fungus Penicillium chrysogenum.</title>
        <authorList>
            <person name="van den Berg M.A."/>
            <person name="Albang R."/>
            <person name="Albermann K."/>
            <person name="Badger J.H."/>
            <person name="Daran J.-M."/>
            <person name="Driessen A.J.M."/>
            <person name="Garcia-Estrada C."/>
            <person name="Fedorova N.D."/>
            <person name="Harris D.M."/>
            <person name="Heijne W.H.M."/>
            <person name="Joardar V.S."/>
            <person name="Kiel J.A.K.W."/>
            <person name="Kovalchuk A."/>
            <person name="Martin J.F."/>
            <person name="Nierman W.C."/>
            <person name="Nijland J.G."/>
            <person name="Pronk J.T."/>
            <person name="Roubos J.A."/>
            <person name="van der Klei I.J."/>
            <person name="van Peij N.N.M.E."/>
            <person name="Veenhuis M."/>
            <person name="von Doehren H."/>
            <person name="Wagner C."/>
            <person name="Wortman J.R."/>
            <person name="Bovenberg R.A.L."/>
        </authorList>
    </citation>
    <scope>NUCLEOTIDE SEQUENCE [LARGE SCALE GENOMIC DNA]</scope>
    <source>
        <strain evidence="2">ATCC 28089 / DSM 1075 / NRRL 1951 / Wisconsin 54-1255</strain>
    </source>
</reference>
<gene>
    <name evidence="1" type="ORF">Pc21g01850</name>
    <name evidence="1" type="ORF">PCH_Pc21g01850</name>
</gene>
<protein>
    <submittedName>
        <fullName evidence="1">Uncharacterized protein</fullName>
    </submittedName>
</protein>
<evidence type="ECO:0000313" key="2">
    <source>
        <dbReference type="Proteomes" id="UP000000724"/>
    </source>
</evidence>
<name>B6HJ81_PENRW</name>
<dbReference type="Proteomes" id="UP000000724">
    <property type="component" value="Contig Pc00c21"/>
</dbReference>
<evidence type="ECO:0000313" key="1">
    <source>
        <dbReference type="EMBL" id="CAP95082.1"/>
    </source>
</evidence>
<accession>B6HJ81</accession>
<keyword evidence="2" id="KW-1185">Reference proteome</keyword>
<dbReference type="AlphaFoldDB" id="B6HJ81"/>
<dbReference type="VEuPathDB" id="FungiDB:PCH_Pc21g01850"/>
<dbReference type="HOGENOM" id="CLU_2097635_0_0_1"/>